<keyword evidence="2" id="KW-1185">Reference proteome</keyword>
<accession>A0A6A6HRK9</accession>
<dbReference type="AlphaFoldDB" id="A0A6A6HRK9"/>
<dbReference type="EMBL" id="ML987215">
    <property type="protein sequence ID" value="KAF2240785.1"/>
    <property type="molecule type" value="Genomic_DNA"/>
</dbReference>
<evidence type="ECO:0000313" key="1">
    <source>
        <dbReference type="EMBL" id="KAF2240785.1"/>
    </source>
</evidence>
<reference evidence="1" key="1">
    <citation type="journal article" date="2020" name="Stud. Mycol.">
        <title>101 Dothideomycetes genomes: a test case for predicting lifestyles and emergence of pathogens.</title>
        <authorList>
            <person name="Haridas S."/>
            <person name="Albert R."/>
            <person name="Binder M."/>
            <person name="Bloem J."/>
            <person name="Labutti K."/>
            <person name="Salamov A."/>
            <person name="Andreopoulos B."/>
            <person name="Baker S."/>
            <person name="Barry K."/>
            <person name="Bills G."/>
            <person name="Bluhm B."/>
            <person name="Cannon C."/>
            <person name="Castanera R."/>
            <person name="Culley D."/>
            <person name="Daum C."/>
            <person name="Ezra D."/>
            <person name="Gonzalez J."/>
            <person name="Henrissat B."/>
            <person name="Kuo A."/>
            <person name="Liang C."/>
            <person name="Lipzen A."/>
            <person name="Lutzoni F."/>
            <person name="Magnuson J."/>
            <person name="Mondo S."/>
            <person name="Nolan M."/>
            <person name="Ohm R."/>
            <person name="Pangilinan J."/>
            <person name="Park H.-J."/>
            <person name="Ramirez L."/>
            <person name="Alfaro M."/>
            <person name="Sun H."/>
            <person name="Tritt A."/>
            <person name="Yoshinaga Y."/>
            <person name="Zwiers L.-H."/>
            <person name="Turgeon B."/>
            <person name="Goodwin S."/>
            <person name="Spatafora J."/>
            <person name="Crous P."/>
            <person name="Grigoriev I."/>
        </authorList>
    </citation>
    <scope>NUCLEOTIDE SEQUENCE</scope>
    <source>
        <strain evidence="1">CBS 122368</strain>
    </source>
</reference>
<sequence length="172" mass="19188">MDRTTSASEGCEKCARTAKAIHAIEKRARVLETNGQRVIDVIMDDDDKPVFETKTDVGDYQQAKIAMRLIHRHMGVPYLHFNAQIGRLDQSKREKECSTCAELQMIGSVALGRSGAYPSISLHFCVTSDVWYIRAYETPPLPTLSGMRNREGVLKDSTTIDIALNRITTSAL</sequence>
<protein>
    <submittedName>
        <fullName evidence="1">Uncharacterized protein</fullName>
    </submittedName>
</protein>
<name>A0A6A6HRK9_9PLEO</name>
<proteinExistence type="predicted"/>
<dbReference type="Proteomes" id="UP000800094">
    <property type="component" value="Unassembled WGS sequence"/>
</dbReference>
<dbReference type="RefSeq" id="XP_033675789.1">
    <property type="nucleotide sequence ID" value="XM_033820497.1"/>
</dbReference>
<gene>
    <name evidence="1" type="ORF">BU26DRAFT_189715</name>
</gene>
<evidence type="ECO:0000313" key="2">
    <source>
        <dbReference type="Proteomes" id="UP000800094"/>
    </source>
</evidence>
<organism evidence="1 2">
    <name type="scientific">Trematosphaeria pertusa</name>
    <dbReference type="NCBI Taxonomy" id="390896"/>
    <lineage>
        <taxon>Eukaryota</taxon>
        <taxon>Fungi</taxon>
        <taxon>Dikarya</taxon>
        <taxon>Ascomycota</taxon>
        <taxon>Pezizomycotina</taxon>
        <taxon>Dothideomycetes</taxon>
        <taxon>Pleosporomycetidae</taxon>
        <taxon>Pleosporales</taxon>
        <taxon>Massarineae</taxon>
        <taxon>Trematosphaeriaceae</taxon>
        <taxon>Trematosphaeria</taxon>
    </lineage>
</organism>
<dbReference type="GeneID" id="54573827"/>